<dbReference type="Gene3D" id="3.40.50.300">
    <property type="entry name" value="P-loop containing nucleotide triphosphate hydrolases"/>
    <property type="match status" value="1"/>
</dbReference>
<proteinExistence type="predicted"/>
<keyword evidence="2" id="KW-1185">Reference proteome</keyword>
<organism evidence="1 2">
    <name type="scientific">Ancylostoma caninum</name>
    <name type="common">Dog hookworm</name>
    <dbReference type="NCBI Taxonomy" id="29170"/>
    <lineage>
        <taxon>Eukaryota</taxon>
        <taxon>Metazoa</taxon>
        <taxon>Ecdysozoa</taxon>
        <taxon>Nematoda</taxon>
        <taxon>Chromadorea</taxon>
        <taxon>Rhabditida</taxon>
        <taxon>Rhabditina</taxon>
        <taxon>Rhabditomorpha</taxon>
        <taxon>Strongyloidea</taxon>
        <taxon>Ancylostomatidae</taxon>
        <taxon>Ancylostomatinae</taxon>
        <taxon>Ancylostoma</taxon>
    </lineage>
</organism>
<dbReference type="Proteomes" id="UP000252519">
    <property type="component" value="Unassembled WGS sequence"/>
</dbReference>
<dbReference type="STRING" id="29170.A0A368F9U9"/>
<evidence type="ECO:0000313" key="2">
    <source>
        <dbReference type="Proteomes" id="UP000252519"/>
    </source>
</evidence>
<comment type="caution">
    <text evidence="1">The sequence shown here is derived from an EMBL/GenBank/DDBJ whole genome shotgun (WGS) entry which is preliminary data.</text>
</comment>
<dbReference type="Pfam" id="PF08477">
    <property type="entry name" value="Roc"/>
    <property type="match status" value="1"/>
</dbReference>
<sequence>MGYGIVVCGDGSSGKTSLCQRFVKDTFERSYHQTKHHLGIFASNQCNNNDTSTTVPPFAKKLITQHVNHVKKAHAGNTFDVFCLLLCVSASLARVCTYHRGLCLQRCWSKVR</sequence>
<dbReference type="AlphaFoldDB" id="A0A368F9U9"/>
<dbReference type="EMBL" id="JOJR01005542">
    <property type="protein sequence ID" value="RCN26937.1"/>
    <property type="molecule type" value="Genomic_DNA"/>
</dbReference>
<name>A0A368F9U9_ANCCA</name>
<dbReference type="OrthoDB" id="10570501at2759"/>
<reference evidence="1 2" key="1">
    <citation type="submission" date="2014-10" db="EMBL/GenBank/DDBJ databases">
        <title>Draft genome of the hookworm Ancylostoma caninum.</title>
        <authorList>
            <person name="Mitreva M."/>
        </authorList>
    </citation>
    <scope>NUCLEOTIDE SEQUENCE [LARGE SCALE GENOMIC DNA]</scope>
    <source>
        <strain evidence="1 2">Baltimore</strain>
    </source>
</reference>
<dbReference type="InterPro" id="IPR027417">
    <property type="entry name" value="P-loop_NTPase"/>
</dbReference>
<protein>
    <submittedName>
        <fullName evidence="1">Uncharacterized protein</fullName>
    </submittedName>
</protein>
<gene>
    <name evidence="1" type="ORF">ANCCAN_27335</name>
</gene>
<dbReference type="SUPFAM" id="SSF52540">
    <property type="entry name" value="P-loop containing nucleoside triphosphate hydrolases"/>
    <property type="match status" value="1"/>
</dbReference>
<evidence type="ECO:0000313" key="1">
    <source>
        <dbReference type="EMBL" id="RCN26937.1"/>
    </source>
</evidence>
<accession>A0A368F9U9</accession>